<dbReference type="AlphaFoldDB" id="A0A917MA79"/>
<reference evidence="1" key="2">
    <citation type="submission" date="2020-09" db="EMBL/GenBank/DDBJ databases">
        <authorList>
            <person name="Sun Q."/>
            <person name="Zhou Y."/>
        </authorList>
    </citation>
    <scope>NUCLEOTIDE SEQUENCE</scope>
    <source>
        <strain evidence="1">CGMCC 1.12997</strain>
    </source>
</reference>
<evidence type="ECO:0000313" key="2">
    <source>
        <dbReference type="Proteomes" id="UP000647241"/>
    </source>
</evidence>
<dbReference type="EMBL" id="BMGT01000003">
    <property type="protein sequence ID" value="GGG84828.1"/>
    <property type="molecule type" value="Genomic_DNA"/>
</dbReference>
<dbReference type="RefSeq" id="WP_188555048.1">
    <property type="nucleotide sequence ID" value="NZ_BMGT01000003.1"/>
</dbReference>
<evidence type="ECO:0000313" key="1">
    <source>
        <dbReference type="EMBL" id="GGG84828.1"/>
    </source>
</evidence>
<name>A0A917MA79_9BACT</name>
<dbReference type="Proteomes" id="UP000647241">
    <property type="component" value="Unassembled WGS sequence"/>
</dbReference>
<proteinExistence type="predicted"/>
<gene>
    <name evidence="1" type="ORF">GCM10011585_30780</name>
</gene>
<comment type="caution">
    <text evidence="1">The sequence shown here is derived from an EMBL/GenBank/DDBJ whole genome shotgun (WGS) entry which is preliminary data.</text>
</comment>
<organism evidence="1 2">
    <name type="scientific">Edaphobacter dinghuensis</name>
    <dbReference type="NCBI Taxonomy" id="1560005"/>
    <lineage>
        <taxon>Bacteria</taxon>
        <taxon>Pseudomonadati</taxon>
        <taxon>Acidobacteriota</taxon>
        <taxon>Terriglobia</taxon>
        <taxon>Terriglobales</taxon>
        <taxon>Acidobacteriaceae</taxon>
        <taxon>Edaphobacter</taxon>
    </lineage>
</organism>
<protein>
    <submittedName>
        <fullName evidence="1">Uncharacterized protein</fullName>
    </submittedName>
</protein>
<keyword evidence="2" id="KW-1185">Reference proteome</keyword>
<reference evidence="1" key="1">
    <citation type="journal article" date="2014" name="Int. J. Syst. Evol. Microbiol.">
        <title>Complete genome sequence of Corynebacterium casei LMG S-19264T (=DSM 44701T), isolated from a smear-ripened cheese.</title>
        <authorList>
            <consortium name="US DOE Joint Genome Institute (JGI-PGF)"/>
            <person name="Walter F."/>
            <person name="Albersmeier A."/>
            <person name="Kalinowski J."/>
            <person name="Ruckert C."/>
        </authorList>
    </citation>
    <scope>NUCLEOTIDE SEQUENCE</scope>
    <source>
        <strain evidence="1">CGMCC 1.12997</strain>
    </source>
</reference>
<sequence>MLQTTNRIHQHIATLRCVWVPSHTGPNAPLTAVWIESLRGTPFKQEKQASPVMEEDSWLCAA</sequence>
<accession>A0A917MA79</accession>